<reference evidence="2" key="1">
    <citation type="submission" date="2023-08" db="EMBL/GenBank/DDBJ databases">
        <authorList>
            <person name="Audoor S."/>
            <person name="Bilcke G."/>
        </authorList>
    </citation>
    <scope>NUCLEOTIDE SEQUENCE</scope>
</reference>
<feature type="compositionally biased region" description="Polar residues" evidence="1">
    <location>
        <begin position="62"/>
        <end position="78"/>
    </location>
</feature>
<evidence type="ECO:0000256" key="1">
    <source>
        <dbReference type="SAM" id="MobiDB-lite"/>
    </source>
</evidence>
<dbReference type="Proteomes" id="UP001295423">
    <property type="component" value="Unassembled WGS sequence"/>
</dbReference>
<evidence type="ECO:0000313" key="2">
    <source>
        <dbReference type="EMBL" id="CAJ1926221.1"/>
    </source>
</evidence>
<protein>
    <submittedName>
        <fullName evidence="2">Uncharacterized protein</fullName>
    </submittedName>
</protein>
<name>A0AAD2CFM9_9STRA</name>
<comment type="caution">
    <text evidence="2">The sequence shown here is derived from an EMBL/GenBank/DDBJ whole genome shotgun (WGS) entry which is preliminary data.</text>
</comment>
<evidence type="ECO:0000313" key="3">
    <source>
        <dbReference type="Proteomes" id="UP001295423"/>
    </source>
</evidence>
<feature type="region of interest" description="Disordered" evidence="1">
    <location>
        <begin position="48"/>
        <end position="78"/>
    </location>
</feature>
<gene>
    <name evidence="2" type="ORF">CYCCA115_LOCUS1198</name>
</gene>
<organism evidence="2 3">
    <name type="scientific">Cylindrotheca closterium</name>
    <dbReference type="NCBI Taxonomy" id="2856"/>
    <lineage>
        <taxon>Eukaryota</taxon>
        <taxon>Sar</taxon>
        <taxon>Stramenopiles</taxon>
        <taxon>Ochrophyta</taxon>
        <taxon>Bacillariophyta</taxon>
        <taxon>Bacillariophyceae</taxon>
        <taxon>Bacillariophycidae</taxon>
        <taxon>Bacillariales</taxon>
        <taxon>Bacillariaceae</taxon>
        <taxon>Cylindrotheca</taxon>
    </lineage>
</organism>
<dbReference type="AlphaFoldDB" id="A0AAD2CFM9"/>
<dbReference type="EMBL" id="CAKOGP040000003">
    <property type="protein sequence ID" value="CAJ1926221.1"/>
    <property type="molecule type" value="Genomic_DNA"/>
</dbReference>
<accession>A0AAD2CFM9</accession>
<keyword evidence="3" id="KW-1185">Reference proteome</keyword>
<proteinExistence type="predicted"/>
<sequence>MLRKAYVLDQDVFSASLDIQSSRDLMISKRPDSQATIGIRRIRTATMGSSSSAKILPHENDPSTTEPNSSTDTTEHLPNNQTVVSSTILIPEHPDGQIWRNLNLIWTFRNGTALPNMTETDFNLRRIHPLTGTCPWTAQYRLKLHPGSNETEEYWLLQSLDNHSRPKTMGGDEMYVMYHHRNKTKAAPTAVAYSLDQGDGTYRLDFHTTPFTRRKDINFVNMMGRKGSKLLREGRYQPKGTSETGSRFKIDGGIFTLFMSYTCGLGELHHPAKKEWRTGGAIMRRYHTYVPYPPQMRVFQSPNADRKIDFDKYHKVMIFGDSNLHGLWRDNNQTIKNLHFIRKPDSALQMRSMKRLFLPKIQWFANLTMYEDDNPFENRYALMIGSACWDIVFPENSGPEFNNHLTALRYMLKQLKYTFGPMGNVDIYWHSGLALQLYVAGQEGGWFDRRPLKYMSYHRSFDLYRKQVELLKHVGNITLLDFMHASYLSGHQYIRGDARHVMPLLNRILLTYYYPSRLQQ</sequence>